<feature type="active site" description="Glycyl thioester intermediate" evidence="5">
    <location>
        <position position="1076"/>
    </location>
</feature>
<dbReference type="EMBL" id="JBCLYO010000028">
    <property type="protein sequence ID" value="KAL0077354.1"/>
    <property type="molecule type" value="Genomic_DNA"/>
</dbReference>
<dbReference type="Gene3D" id="3.90.1750.10">
    <property type="entry name" value="Hect, E3 ligase catalytic domains"/>
    <property type="match status" value="1"/>
</dbReference>
<feature type="compositionally biased region" description="Polar residues" evidence="6">
    <location>
        <begin position="224"/>
        <end position="237"/>
    </location>
</feature>
<keyword evidence="9" id="KW-1185">Reference proteome</keyword>
<dbReference type="SUPFAM" id="SSF56204">
    <property type="entry name" value="Hect, E3 ligase catalytic domain"/>
    <property type="match status" value="1"/>
</dbReference>
<sequence>MSTFIDARDSPTQPSAFLYSPPPSPIMPPTNTHYPRDEESKTSESFGSHEENLDYNTRQTNRHEDDLRHGESDQTKRRPPTMKPAVKMPDALMQPKEPCTIIHGTRNPNSVCQHFPCPPKPKYSSLPFAPTPSHTKTRPTPPVDPRPKSQKIKRLKEAKQEYEIRIEKYFRQLTQGCGQTTCQNRFCSTGRGSILNLHHQAALMMAIQLASRPDHHFCTPPSPSQSTATNIPTDTRISSPSRLPSLIVSPFISFFGFRPRQRLSIDAGKYTKGSARLSQRSRRSEHQTDWLSEFWGIWHTMESRHDRSEEEDEDDDDDDDKAKRETDDEKEGESYYLLDSDGSTDHFSDQVNGDTEDGMLLAIRPIAINQKSADHQLRVFLSLGDTLEMGRWCRGVFQNWEGFGNSFLARDGIDWQEQTVQKIDFCQLQTFFDQLNHLPHSQQQQTMGYMAEGFETLLDRMNMNLDRMTEVRRLNESTIQHRTVMFEWARSLTSLSAWIAYSQTYDILSQRGWSTVLTQKYIHILGTIASRKQSLIRHLLLQMISRMHATTLEHLVDHLQNYLLNHFHTGPYKHGDSDVAILTVKCLELLYQASQHLSSPLSPDVFYNESICRKLNIKEEYRTWKRVILHGEGRLSTDILCLPDPHRRTRLFLSGPTTVSPLNGGGYCFSWFNYSFLFPPNVKRKILHMDAMAQMSLEYEDACVNHTLVVHAQRLLSDAPRMVRNLETNLRTATYPYLLLEIKRISFVEDAWDQVSRKWTDIKKPLKVRFVEGGEEGMDQGGVQKEFFGVLFEKLLSAELGLFEMDPESRLYWIRPYLDTDTVRHYEMTGVMIGLAIYNGIMINLPFPDIFWKVLVAPTEQEVDAQADNHSLFTLSDLNTDWPSLASGLEQLLQWPDEVQDVFDRNYEISIQVFGQGIITVPLIPGGESIPVTNNNREAFVQDYCTYFMYRAQRDAILALRRGVRSVIGSRALDLFTAAEIQVVACGLRQGPGSQDLCMEDLESVTDYDDGYHADHPTIRQFWSVVHNSLSPDQKRELLLFVTASDRVPIGGLKELSFIIQRNGPDSDRLPTALTCFSRLLLPEYSSEEKLEERLVTAIENAKGFGLV</sequence>
<dbReference type="Gene3D" id="3.30.2410.10">
    <property type="entry name" value="Hect, E3 ligase catalytic domain"/>
    <property type="match status" value="1"/>
</dbReference>
<evidence type="ECO:0000256" key="5">
    <source>
        <dbReference type="PROSITE-ProRule" id="PRU00104"/>
    </source>
</evidence>
<evidence type="ECO:0000256" key="2">
    <source>
        <dbReference type="ARBA" id="ARBA00012485"/>
    </source>
</evidence>
<dbReference type="Gene3D" id="6.10.130.10">
    <property type="entry name" value="Ubiquitin-protein ligase E3A, N-terminal zinc-binding domain (AZUL)"/>
    <property type="match status" value="1"/>
</dbReference>
<organism evidence="8 9">
    <name type="scientific">Phycomyces blakesleeanus</name>
    <dbReference type="NCBI Taxonomy" id="4837"/>
    <lineage>
        <taxon>Eukaryota</taxon>
        <taxon>Fungi</taxon>
        <taxon>Fungi incertae sedis</taxon>
        <taxon>Mucoromycota</taxon>
        <taxon>Mucoromycotina</taxon>
        <taxon>Mucoromycetes</taxon>
        <taxon>Mucorales</taxon>
        <taxon>Phycomycetaceae</taxon>
        <taxon>Phycomyces</taxon>
    </lineage>
</organism>
<name>A0ABR3AN12_PHYBL</name>
<dbReference type="PANTHER" id="PTHR45700">
    <property type="entry name" value="UBIQUITIN-PROTEIN LIGASE E3C"/>
    <property type="match status" value="1"/>
</dbReference>
<dbReference type="PROSITE" id="PS50237">
    <property type="entry name" value="HECT"/>
    <property type="match status" value="1"/>
</dbReference>
<accession>A0ABR3AN12</accession>
<dbReference type="InterPro" id="IPR042556">
    <property type="entry name" value="AZUL_sf"/>
</dbReference>
<dbReference type="InterPro" id="IPR044611">
    <property type="entry name" value="E3A/B/C-like"/>
</dbReference>
<comment type="caution">
    <text evidence="8">The sequence shown here is derived from an EMBL/GenBank/DDBJ whole genome shotgun (WGS) entry which is preliminary data.</text>
</comment>
<dbReference type="InterPro" id="IPR000569">
    <property type="entry name" value="HECT_dom"/>
</dbReference>
<evidence type="ECO:0000313" key="9">
    <source>
        <dbReference type="Proteomes" id="UP001448207"/>
    </source>
</evidence>
<dbReference type="Pfam" id="PF16558">
    <property type="entry name" value="AZUL"/>
    <property type="match status" value="1"/>
</dbReference>
<evidence type="ECO:0000256" key="1">
    <source>
        <dbReference type="ARBA" id="ARBA00000885"/>
    </source>
</evidence>
<evidence type="ECO:0000259" key="7">
    <source>
        <dbReference type="PROSITE" id="PS50237"/>
    </source>
</evidence>
<feature type="region of interest" description="Disordered" evidence="6">
    <location>
        <begin position="1"/>
        <end position="86"/>
    </location>
</feature>
<feature type="region of interest" description="Disordered" evidence="6">
    <location>
        <begin position="123"/>
        <end position="155"/>
    </location>
</feature>
<dbReference type="InterPro" id="IPR032353">
    <property type="entry name" value="AZUL"/>
</dbReference>
<dbReference type="EC" id="2.3.2.26" evidence="2"/>
<feature type="region of interest" description="Disordered" evidence="6">
    <location>
        <begin position="303"/>
        <end position="351"/>
    </location>
</feature>
<evidence type="ECO:0000313" key="8">
    <source>
        <dbReference type="EMBL" id="KAL0077354.1"/>
    </source>
</evidence>
<reference evidence="8 9" key="1">
    <citation type="submission" date="2024-04" db="EMBL/GenBank/DDBJ databases">
        <title>Symmetric and asymmetric DNA N6-adenine methylation regulates different biological responses in Mucorales.</title>
        <authorList>
            <consortium name="Lawrence Berkeley National Laboratory"/>
            <person name="Lax C."/>
            <person name="Mondo S.J."/>
            <person name="Osorio-Concepcion M."/>
            <person name="Muszewska A."/>
            <person name="Corrochano-Luque M."/>
            <person name="Gutierrez G."/>
            <person name="Riley R."/>
            <person name="Lipzen A."/>
            <person name="Guo J."/>
            <person name="Hundley H."/>
            <person name="Amirebrahimi M."/>
            <person name="Ng V."/>
            <person name="Lorenzo-Gutierrez D."/>
            <person name="Binder U."/>
            <person name="Yang J."/>
            <person name="Song Y."/>
            <person name="Canovas D."/>
            <person name="Navarro E."/>
            <person name="Freitag M."/>
            <person name="Gabaldon T."/>
            <person name="Grigoriev I.V."/>
            <person name="Corrochano L.M."/>
            <person name="Nicolas F.E."/>
            <person name="Garre V."/>
        </authorList>
    </citation>
    <scope>NUCLEOTIDE SEQUENCE [LARGE SCALE GENOMIC DNA]</scope>
    <source>
        <strain evidence="8 9">L51</strain>
    </source>
</reference>
<protein>
    <recommendedName>
        <fullName evidence="2">HECT-type E3 ubiquitin transferase</fullName>
        <ecNumber evidence="2">2.3.2.26</ecNumber>
    </recommendedName>
</protein>
<evidence type="ECO:0000256" key="4">
    <source>
        <dbReference type="ARBA" id="ARBA00022786"/>
    </source>
</evidence>
<dbReference type="Proteomes" id="UP001448207">
    <property type="component" value="Unassembled WGS sequence"/>
</dbReference>
<gene>
    <name evidence="8" type="ORF">J3Q64DRAFT_1769116</name>
</gene>
<dbReference type="InterPro" id="IPR035983">
    <property type="entry name" value="Hect_E3_ubiquitin_ligase"/>
</dbReference>
<feature type="domain" description="HECT" evidence="7">
    <location>
        <begin position="758"/>
        <end position="1108"/>
    </location>
</feature>
<dbReference type="CDD" id="cd00078">
    <property type="entry name" value="HECTc"/>
    <property type="match status" value="1"/>
</dbReference>
<dbReference type="Pfam" id="PF00632">
    <property type="entry name" value="HECT"/>
    <property type="match status" value="1"/>
</dbReference>
<comment type="catalytic activity">
    <reaction evidence="1">
        <text>S-ubiquitinyl-[E2 ubiquitin-conjugating enzyme]-L-cysteine + [acceptor protein]-L-lysine = [E2 ubiquitin-conjugating enzyme]-L-cysteine + N(6)-ubiquitinyl-[acceptor protein]-L-lysine.</text>
        <dbReference type="EC" id="2.3.2.26"/>
    </reaction>
</comment>
<dbReference type="SMART" id="SM00119">
    <property type="entry name" value="HECTc"/>
    <property type="match status" value="1"/>
</dbReference>
<dbReference type="PANTHER" id="PTHR45700:SF8">
    <property type="entry name" value="HECT-TYPE E3 UBIQUITIN TRANSFERASE"/>
    <property type="match status" value="1"/>
</dbReference>
<feature type="compositionally biased region" description="Acidic residues" evidence="6">
    <location>
        <begin position="309"/>
        <end position="319"/>
    </location>
</feature>
<feature type="compositionally biased region" description="Basic and acidic residues" evidence="6">
    <location>
        <begin position="61"/>
        <end position="76"/>
    </location>
</feature>
<proteinExistence type="predicted"/>
<keyword evidence="4 5" id="KW-0833">Ubl conjugation pathway</keyword>
<evidence type="ECO:0000256" key="3">
    <source>
        <dbReference type="ARBA" id="ARBA00022679"/>
    </source>
</evidence>
<feature type="compositionally biased region" description="Basic and acidic residues" evidence="6">
    <location>
        <begin position="34"/>
        <end position="52"/>
    </location>
</feature>
<evidence type="ECO:0000256" key="6">
    <source>
        <dbReference type="SAM" id="MobiDB-lite"/>
    </source>
</evidence>
<feature type="region of interest" description="Disordered" evidence="6">
    <location>
        <begin position="218"/>
        <end position="237"/>
    </location>
</feature>
<keyword evidence="3" id="KW-0808">Transferase</keyword>
<dbReference type="Gene3D" id="3.30.2160.10">
    <property type="entry name" value="Hect, E3 ligase catalytic domain"/>
    <property type="match status" value="1"/>
</dbReference>